<organism evidence="3 4">
    <name type="scientific">Littorina saxatilis</name>
    <dbReference type="NCBI Taxonomy" id="31220"/>
    <lineage>
        <taxon>Eukaryota</taxon>
        <taxon>Metazoa</taxon>
        <taxon>Spiralia</taxon>
        <taxon>Lophotrochozoa</taxon>
        <taxon>Mollusca</taxon>
        <taxon>Gastropoda</taxon>
        <taxon>Caenogastropoda</taxon>
        <taxon>Littorinimorpha</taxon>
        <taxon>Littorinoidea</taxon>
        <taxon>Littorinidae</taxon>
        <taxon>Littorina</taxon>
    </lineage>
</organism>
<keyword evidence="1" id="KW-0732">Signal</keyword>
<dbReference type="Gene3D" id="3.40.390.10">
    <property type="entry name" value="Collagenase (Catalytic Domain)"/>
    <property type="match status" value="1"/>
</dbReference>
<accession>A0AAN9G165</accession>
<feature type="signal peptide" evidence="1">
    <location>
        <begin position="1"/>
        <end position="17"/>
    </location>
</feature>
<dbReference type="GO" id="GO:0008237">
    <property type="term" value="F:metallopeptidase activity"/>
    <property type="evidence" value="ECO:0007669"/>
    <property type="project" value="InterPro"/>
</dbReference>
<dbReference type="InterPro" id="IPR014781">
    <property type="entry name" value="Anthrax_toxin_lethal/edema_N/C"/>
</dbReference>
<evidence type="ECO:0000313" key="3">
    <source>
        <dbReference type="EMBL" id="KAK7091426.1"/>
    </source>
</evidence>
<keyword evidence="4" id="KW-1185">Reference proteome</keyword>
<sequence length="314" mass="34558">MWKITVILLSCLSVAWCRPAEDTVHGNFSTKPISEEDYAWLIRHAATHRVSTYPSGFKIMYVGHDGRIVENHKPSTGAWIQVVGSPLTPHSALYTAALEVGKMLRHSPSHIFSNIANHAGSGLGLFTRSEKITVFPEFYHLKDTAACHGRCDGDCKHTCTFDGRKYEALGGLTGTKSLVLMDNVMCTSHDPHHKIDNILVHEFAHSINRNGFSSSEKSELTAAFNHAKASHLWTSGSYAMANQAEYFAEASGSFFRVELQSSAGGMNDCGGHRCRTEADVRHRIQSQDPNLFSLLSHVYTSDHPTTPSGITICP</sequence>
<dbReference type="Proteomes" id="UP001374579">
    <property type="component" value="Unassembled WGS sequence"/>
</dbReference>
<dbReference type="AlphaFoldDB" id="A0AAN9G165"/>
<dbReference type="SUPFAM" id="SSF55486">
    <property type="entry name" value="Metalloproteases ('zincins'), catalytic domain"/>
    <property type="match status" value="1"/>
</dbReference>
<evidence type="ECO:0000256" key="1">
    <source>
        <dbReference type="SAM" id="SignalP"/>
    </source>
</evidence>
<reference evidence="3 4" key="1">
    <citation type="submission" date="2024-02" db="EMBL/GenBank/DDBJ databases">
        <title>Chromosome-scale genome assembly of the rough periwinkle Littorina saxatilis.</title>
        <authorList>
            <person name="De Jode A."/>
            <person name="Faria R."/>
            <person name="Formenti G."/>
            <person name="Sims Y."/>
            <person name="Smith T.P."/>
            <person name="Tracey A."/>
            <person name="Wood J.M.D."/>
            <person name="Zagrodzka Z.B."/>
            <person name="Johannesson K."/>
            <person name="Butlin R.K."/>
            <person name="Leder E.H."/>
        </authorList>
    </citation>
    <scope>NUCLEOTIDE SEQUENCE [LARGE SCALE GENOMIC DNA]</scope>
    <source>
        <strain evidence="3">Snail1</strain>
        <tissue evidence="3">Muscle</tissue>
    </source>
</reference>
<name>A0AAN9G165_9CAEN</name>
<protein>
    <recommendedName>
        <fullName evidence="2">Anthrax toxin lethal/endema factor N-/C-terminal domain-containing protein</fullName>
    </recommendedName>
</protein>
<feature type="chain" id="PRO_5042835918" description="Anthrax toxin lethal/endema factor N-/C-terminal domain-containing protein" evidence="1">
    <location>
        <begin position="18"/>
        <end position="314"/>
    </location>
</feature>
<dbReference type="EMBL" id="JBAMIC010000022">
    <property type="protein sequence ID" value="KAK7091426.1"/>
    <property type="molecule type" value="Genomic_DNA"/>
</dbReference>
<feature type="domain" description="Anthrax toxin lethal/endema factor N-/C-terminal" evidence="2">
    <location>
        <begin position="106"/>
        <end position="252"/>
    </location>
</feature>
<evidence type="ECO:0000259" key="2">
    <source>
        <dbReference type="Pfam" id="PF07737"/>
    </source>
</evidence>
<proteinExistence type="predicted"/>
<evidence type="ECO:0000313" key="4">
    <source>
        <dbReference type="Proteomes" id="UP001374579"/>
    </source>
</evidence>
<comment type="caution">
    <text evidence="3">The sequence shown here is derived from an EMBL/GenBank/DDBJ whole genome shotgun (WGS) entry which is preliminary data.</text>
</comment>
<dbReference type="Pfam" id="PF07737">
    <property type="entry name" value="ATLF"/>
    <property type="match status" value="1"/>
</dbReference>
<gene>
    <name evidence="3" type="ORF">V1264_009108</name>
</gene>
<dbReference type="InterPro" id="IPR024079">
    <property type="entry name" value="MetalloPept_cat_dom_sf"/>
</dbReference>